<evidence type="ECO:0000256" key="3">
    <source>
        <dbReference type="ARBA" id="ARBA00022679"/>
    </source>
</evidence>
<dbReference type="Pfam" id="PF04932">
    <property type="entry name" value="Wzy_C"/>
    <property type="match status" value="1"/>
</dbReference>
<dbReference type="InterPro" id="IPR002201">
    <property type="entry name" value="Glyco_trans_9"/>
</dbReference>
<evidence type="ECO:0000313" key="10">
    <source>
        <dbReference type="EMBL" id="MCA9726474.1"/>
    </source>
</evidence>
<dbReference type="PANTHER" id="PTHR30160:SF1">
    <property type="entry name" value="LIPOPOLYSACCHARIDE 1,2-N-ACETYLGLUCOSAMINETRANSFERASE-RELATED"/>
    <property type="match status" value="1"/>
</dbReference>
<keyword evidence="5 8" id="KW-1133">Transmembrane helix</keyword>
<dbReference type="SUPFAM" id="SSF53756">
    <property type="entry name" value="UDP-Glycosyltransferase/glycogen phosphorylase"/>
    <property type="match status" value="1"/>
</dbReference>
<evidence type="ECO:0000259" key="9">
    <source>
        <dbReference type="Pfam" id="PF04932"/>
    </source>
</evidence>
<evidence type="ECO:0000313" key="11">
    <source>
        <dbReference type="Proteomes" id="UP000697710"/>
    </source>
</evidence>
<dbReference type="InterPro" id="IPR007016">
    <property type="entry name" value="O-antigen_ligase-rel_domated"/>
</dbReference>
<dbReference type="GO" id="GO:0009244">
    <property type="term" value="P:lipopolysaccharide core region biosynthetic process"/>
    <property type="evidence" value="ECO:0007669"/>
    <property type="project" value="TreeGrafter"/>
</dbReference>
<name>A0A956LVQ2_UNCEI</name>
<feature type="transmembrane region" description="Helical" evidence="8">
    <location>
        <begin position="196"/>
        <end position="223"/>
    </location>
</feature>
<feature type="domain" description="O-antigen ligase-related" evidence="9">
    <location>
        <begin position="194"/>
        <end position="328"/>
    </location>
</feature>
<keyword evidence="6 8" id="KW-0472">Membrane</keyword>
<evidence type="ECO:0000256" key="2">
    <source>
        <dbReference type="ARBA" id="ARBA00022676"/>
    </source>
</evidence>
<keyword evidence="4 8" id="KW-0812">Transmembrane</keyword>
<evidence type="ECO:0000256" key="5">
    <source>
        <dbReference type="ARBA" id="ARBA00022989"/>
    </source>
</evidence>
<reference evidence="10" key="1">
    <citation type="submission" date="2020-04" db="EMBL/GenBank/DDBJ databases">
        <authorList>
            <person name="Zhang T."/>
        </authorList>
    </citation>
    <scope>NUCLEOTIDE SEQUENCE</scope>
    <source>
        <strain evidence="10">HKST-UBA01</strain>
    </source>
</reference>
<dbReference type="GO" id="GO:0016020">
    <property type="term" value="C:membrane"/>
    <property type="evidence" value="ECO:0007669"/>
    <property type="project" value="UniProtKB-SubCell"/>
</dbReference>
<dbReference type="Gene3D" id="3.40.50.2000">
    <property type="entry name" value="Glycogen Phosphorylase B"/>
    <property type="match status" value="2"/>
</dbReference>
<comment type="caution">
    <text evidence="10">The sequence shown here is derived from an EMBL/GenBank/DDBJ whole genome shotgun (WGS) entry which is preliminary data.</text>
</comment>
<feature type="transmembrane region" description="Helical" evidence="8">
    <location>
        <begin position="229"/>
        <end position="247"/>
    </location>
</feature>
<evidence type="ECO:0000256" key="6">
    <source>
        <dbReference type="ARBA" id="ARBA00023136"/>
    </source>
</evidence>
<dbReference type="InterPro" id="IPR051199">
    <property type="entry name" value="LPS_LOS_Heptosyltrfase"/>
</dbReference>
<protein>
    <submittedName>
        <fullName evidence="10">O-antigen ligase family protein</fullName>
    </submittedName>
</protein>
<reference evidence="10" key="2">
    <citation type="journal article" date="2021" name="Microbiome">
        <title>Successional dynamics and alternative stable states in a saline activated sludge microbial community over 9 years.</title>
        <authorList>
            <person name="Wang Y."/>
            <person name="Ye J."/>
            <person name="Ju F."/>
            <person name="Liu L."/>
            <person name="Boyd J.A."/>
            <person name="Deng Y."/>
            <person name="Parks D.H."/>
            <person name="Jiang X."/>
            <person name="Yin X."/>
            <person name="Woodcroft B.J."/>
            <person name="Tyson G.W."/>
            <person name="Hugenholtz P."/>
            <person name="Polz M.F."/>
            <person name="Zhang T."/>
        </authorList>
    </citation>
    <scope>NUCLEOTIDE SEQUENCE</scope>
    <source>
        <strain evidence="10">HKST-UBA01</strain>
    </source>
</reference>
<dbReference type="Proteomes" id="UP000697710">
    <property type="component" value="Unassembled WGS sequence"/>
</dbReference>
<organism evidence="10 11">
    <name type="scientific">Eiseniibacteriota bacterium</name>
    <dbReference type="NCBI Taxonomy" id="2212470"/>
    <lineage>
        <taxon>Bacteria</taxon>
        <taxon>Candidatus Eiseniibacteriota</taxon>
    </lineage>
</organism>
<dbReference type="GO" id="GO:0005829">
    <property type="term" value="C:cytosol"/>
    <property type="evidence" value="ECO:0007669"/>
    <property type="project" value="TreeGrafter"/>
</dbReference>
<dbReference type="EMBL" id="JAGQHR010000033">
    <property type="protein sequence ID" value="MCA9726474.1"/>
    <property type="molecule type" value="Genomic_DNA"/>
</dbReference>
<feature type="transmembrane region" description="Helical" evidence="8">
    <location>
        <begin position="114"/>
        <end position="134"/>
    </location>
</feature>
<evidence type="ECO:0000256" key="7">
    <source>
        <dbReference type="SAM" id="MobiDB-lite"/>
    </source>
</evidence>
<evidence type="ECO:0000256" key="4">
    <source>
        <dbReference type="ARBA" id="ARBA00022692"/>
    </source>
</evidence>
<accession>A0A956LVQ2</accession>
<feature type="region of interest" description="Disordered" evidence="7">
    <location>
        <begin position="780"/>
        <end position="806"/>
    </location>
</feature>
<feature type="transmembrane region" description="Helical" evidence="8">
    <location>
        <begin position="91"/>
        <end position="109"/>
    </location>
</feature>
<feature type="transmembrane region" description="Helical" evidence="8">
    <location>
        <begin position="162"/>
        <end position="184"/>
    </location>
</feature>
<keyword evidence="3" id="KW-0808">Transferase</keyword>
<evidence type="ECO:0000256" key="1">
    <source>
        <dbReference type="ARBA" id="ARBA00004141"/>
    </source>
</evidence>
<keyword evidence="2" id="KW-0328">Glycosyltransferase</keyword>
<sequence length="806" mass="88743">MTGWAGADLYSRTITILVVLFCLATPWSIAAAQISVVSLALVLVVAAAAGRLPKAPLPWMLIGVLFFLTAQAISIPLGVHPERSLRCFRGSWVLLFPFVFWFALADPAVRRRAIVALGITGALAGAYGIVQYVIGIDYLHHRVLESYGDGRFVAVGNLNSHLTYAGVVLPLFFLGLGSTVAAPGPRTRVTWGTATLLLLLGIVFSFTRSAWIGLAGGTVLFGLLWKRRLAALTLGGLGALGAIALLGRGVLAERLVSIFDTSDPRWRLWETALRIWRDHPVAGAGLGSFKTLFPAYKVPGEYFSTVHPHSDFLNHSVEAGLLGALAWIGIWAFFFYETRGACGARAQALRAAMGAMLLAGLSQCYSTDEEVAQLWWMLSVLAIYECVPAGRRPSPFRHFSKRFKAATLPLIARLLAPRSVLRPGDRSRVDARAIRRVLVVRQDNRLGNLLLMSPFLQALRAALPDAEIGMVIGESYADLLRDWPWVDRWFVQPKRLHARRPWLFLPWMKRLRASQWDVAFEMSNHNTHSYFNCVLTLASKAPVRIGFDEPRNQGALTHSVPAPPATLPFAWAPLTLLRPLGLQPDRNPGVVCPCPAAEEPLHPWRKRLGDDYAVVHLGGRGEKAWPMPAWTRLLTELRRRRHHEIVLVAGPDERDLVSGELADGKRVHWAPPLPIRDLARLFERAAGYLGCDSGPMHLAAAVGAPVVALFFRSNPYHYAPLGPGNTVVLLADPYGVEDARWNELPDRAQLVRAESAPAESRAGRPRSDDEAVLRIAQAVDSTWRSTGAGPDSTERPRVLQDPRERV</sequence>
<evidence type="ECO:0000256" key="8">
    <source>
        <dbReference type="SAM" id="Phobius"/>
    </source>
</evidence>
<keyword evidence="10" id="KW-0436">Ligase</keyword>
<dbReference type="GO" id="GO:0016874">
    <property type="term" value="F:ligase activity"/>
    <property type="evidence" value="ECO:0007669"/>
    <property type="project" value="UniProtKB-KW"/>
</dbReference>
<feature type="transmembrane region" description="Helical" evidence="8">
    <location>
        <begin position="14"/>
        <end position="47"/>
    </location>
</feature>
<feature type="transmembrane region" description="Helical" evidence="8">
    <location>
        <begin position="59"/>
        <end position="79"/>
    </location>
</feature>
<comment type="subcellular location">
    <subcellularLocation>
        <location evidence="1">Membrane</location>
        <topology evidence="1">Multi-pass membrane protein</topology>
    </subcellularLocation>
</comment>
<gene>
    <name evidence="10" type="ORF">KC729_02255</name>
</gene>
<feature type="transmembrane region" description="Helical" evidence="8">
    <location>
        <begin position="319"/>
        <end position="336"/>
    </location>
</feature>
<dbReference type="AlphaFoldDB" id="A0A956LVQ2"/>
<feature type="compositionally biased region" description="Basic and acidic residues" evidence="7">
    <location>
        <begin position="792"/>
        <end position="806"/>
    </location>
</feature>
<dbReference type="Pfam" id="PF01075">
    <property type="entry name" value="Glyco_transf_9"/>
    <property type="match status" value="1"/>
</dbReference>
<dbReference type="PANTHER" id="PTHR30160">
    <property type="entry name" value="TETRAACYLDISACCHARIDE 4'-KINASE-RELATED"/>
    <property type="match status" value="1"/>
</dbReference>
<dbReference type="GO" id="GO:0008713">
    <property type="term" value="F:ADP-heptose-lipopolysaccharide heptosyltransferase activity"/>
    <property type="evidence" value="ECO:0007669"/>
    <property type="project" value="TreeGrafter"/>
</dbReference>
<dbReference type="CDD" id="cd03789">
    <property type="entry name" value="GT9_LPS_heptosyltransferase"/>
    <property type="match status" value="1"/>
</dbReference>
<proteinExistence type="predicted"/>